<feature type="domain" description="HhH-GPD" evidence="13">
    <location>
        <begin position="38"/>
        <end position="190"/>
    </location>
</feature>
<dbReference type="InterPro" id="IPR044298">
    <property type="entry name" value="MIG/MutY"/>
</dbReference>
<evidence type="ECO:0000256" key="2">
    <source>
        <dbReference type="ARBA" id="ARBA00001966"/>
    </source>
</evidence>
<keyword evidence="12" id="KW-0326">Glycosidase</keyword>
<dbReference type="Pfam" id="PF00730">
    <property type="entry name" value="HhH-GPD"/>
    <property type="match status" value="1"/>
</dbReference>
<dbReference type="EMBL" id="JBHSAM010000031">
    <property type="protein sequence ID" value="MFC4102213.1"/>
    <property type="molecule type" value="Genomic_DNA"/>
</dbReference>
<evidence type="ECO:0000256" key="12">
    <source>
        <dbReference type="ARBA" id="ARBA00023295"/>
    </source>
</evidence>
<evidence type="ECO:0000256" key="9">
    <source>
        <dbReference type="ARBA" id="ARBA00023004"/>
    </source>
</evidence>
<comment type="catalytic activity">
    <reaction evidence="1">
        <text>Hydrolyzes free adenine bases from 7,8-dihydro-8-oxoguanine:adenine mismatched double-stranded DNA, leaving an apurinic site.</text>
        <dbReference type="EC" id="3.2.2.31"/>
    </reaction>
</comment>
<dbReference type="CDD" id="cd00056">
    <property type="entry name" value="ENDO3c"/>
    <property type="match status" value="1"/>
</dbReference>
<proteinExistence type="inferred from homology"/>
<reference evidence="15" key="1">
    <citation type="journal article" date="2019" name="Int. J. Syst. Evol. Microbiol.">
        <title>The Global Catalogue of Microorganisms (GCM) 10K type strain sequencing project: providing services to taxonomists for standard genome sequencing and annotation.</title>
        <authorList>
            <consortium name="The Broad Institute Genomics Platform"/>
            <consortium name="The Broad Institute Genome Sequencing Center for Infectious Disease"/>
            <person name="Wu L."/>
            <person name="Ma J."/>
        </authorList>
    </citation>
    <scope>NUCLEOTIDE SEQUENCE [LARGE SCALE GENOMIC DNA]</scope>
    <source>
        <strain evidence="15">IBRC-M 10987</strain>
    </source>
</reference>
<evidence type="ECO:0000256" key="3">
    <source>
        <dbReference type="ARBA" id="ARBA00008343"/>
    </source>
</evidence>
<dbReference type="PIRSF" id="PIRSF001435">
    <property type="entry name" value="Nth"/>
    <property type="match status" value="1"/>
</dbReference>
<dbReference type="InterPro" id="IPR004036">
    <property type="entry name" value="Endonuclease-III-like_CS2"/>
</dbReference>
<evidence type="ECO:0000256" key="5">
    <source>
        <dbReference type="ARBA" id="ARBA00022023"/>
    </source>
</evidence>
<evidence type="ECO:0000259" key="13">
    <source>
        <dbReference type="SMART" id="SM00478"/>
    </source>
</evidence>
<name>A0ABV8K891_9BACL</name>
<evidence type="ECO:0000256" key="4">
    <source>
        <dbReference type="ARBA" id="ARBA00012045"/>
    </source>
</evidence>
<evidence type="ECO:0000256" key="11">
    <source>
        <dbReference type="ARBA" id="ARBA00023204"/>
    </source>
</evidence>
<keyword evidence="10" id="KW-0411">Iron-sulfur</keyword>
<sequence>MNEIFWEKLLNWYAENGRHQYPWRTTNDPYHILVAEFLLQQTHVRKVEEVYKQILHKYVDIKKLSNADVSELENIIAPLGLKYRATRLILTAKEICIQHAGEVPSNYNDLIQLPGIGDYIANAILCYAYGQPVVPIDTNVIRLFTRFFGYTSNNTRPRVDKVLASKIRDHFKGFKSTRSENLAILDFAGLVCIAKKPHSKECPLAQYCDYFNSRDKDDILG</sequence>
<dbReference type="Gene3D" id="1.10.340.30">
    <property type="entry name" value="Hypothetical protein, domain 2"/>
    <property type="match status" value="1"/>
</dbReference>
<comment type="cofactor">
    <cofactor evidence="2">
        <name>[4Fe-4S] cluster</name>
        <dbReference type="ChEBI" id="CHEBI:49883"/>
    </cofactor>
</comment>
<evidence type="ECO:0000256" key="8">
    <source>
        <dbReference type="ARBA" id="ARBA00022801"/>
    </source>
</evidence>
<evidence type="ECO:0000256" key="7">
    <source>
        <dbReference type="ARBA" id="ARBA00022763"/>
    </source>
</evidence>
<dbReference type="EC" id="3.2.2.31" evidence="4"/>
<dbReference type="SUPFAM" id="SSF48150">
    <property type="entry name" value="DNA-glycosylase"/>
    <property type="match status" value="1"/>
</dbReference>
<evidence type="ECO:0000313" key="14">
    <source>
        <dbReference type="EMBL" id="MFC4102213.1"/>
    </source>
</evidence>
<keyword evidence="11" id="KW-0234">DNA repair</keyword>
<dbReference type="InterPro" id="IPR023170">
    <property type="entry name" value="HhH_base_excis_C"/>
</dbReference>
<organism evidence="14 15">
    <name type="scientific">Paenibacillus xanthanilyticus</name>
    <dbReference type="NCBI Taxonomy" id="1783531"/>
    <lineage>
        <taxon>Bacteria</taxon>
        <taxon>Bacillati</taxon>
        <taxon>Bacillota</taxon>
        <taxon>Bacilli</taxon>
        <taxon>Bacillales</taxon>
        <taxon>Paenibacillaceae</taxon>
        <taxon>Paenibacillus</taxon>
    </lineage>
</organism>
<comment type="similarity">
    <text evidence="3">Belongs to the Nth/MutY family.</text>
</comment>
<protein>
    <recommendedName>
        <fullName evidence="5">Adenine DNA glycosylase</fullName>
        <ecNumber evidence="4">3.2.2.31</ecNumber>
    </recommendedName>
</protein>
<comment type="caution">
    <text evidence="14">The sequence shown here is derived from an EMBL/GenBank/DDBJ whole genome shotgun (WGS) entry which is preliminary data.</text>
</comment>
<evidence type="ECO:0000256" key="10">
    <source>
        <dbReference type="ARBA" id="ARBA00023014"/>
    </source>
</evidence>
<evidence type="ECO:0000256" key="1">
    <source>
        <dbReference type="ARBA" id="ARBA00000843"/>
    </source>
</evidence>
<evidence type="ECO:0000256" key="6">
    <source>
        <dbReference type="ARBA" id="ARBA00022723"/>
    </source>
</evidence>
<dbReference type="PROSITE" id="PS01155">
    <property type="entry name" value="ENDONUCLEASE_III_2"/>
    <property type="match status" value="1"/>
</dbReference>
<dbReference type="Gene3D" id="1.10.1670.10">
    <property type="entry name" value="Helix-hairpin-Helix base-excision DNA repair enzymes (C-terminal)"/>
    <property type="match status" value="1"/>
</dbReference>
<dbReference type="Proteomes" id="UP001595715">
    <property type="component" value="Unassembled WGS sequence"/>
</dbReference>
<accession>A0ABV8K891</accession>
<evidence type="ECO:0000313" key="15">
    <source>
        <dbReference type="Proteomes" id="UP001595715"/>
    </source>
</evidence>
<dbReference type="InterPro" id="IPR003265">
    <property type="entry name" value="HhH-GPD_domain"/>
</dbReference>
<dbReference type="SMART" id="SM00478">
    <property type="entry name" value="ENDO3c"/>
    <property type="match status" value="1"/>
</dbReference>
<dbReference type="RefSeq" id="WP_377720835.1">
    <property type="nucleotide sequence ID" value="NZ_JBHSAM010000031.1"/>
</dbReference>
<gene>
    <name evidence="14" type="ORF">ACFOZ8_21505</name>
</gene>
<dbReference type="PANTHER" id="PTHR42944">
    <property type="entry name" value="ADENINE DNA GLYCOSYLASE"/>
    <property type="match status" value="1"/>
</dbReference>
<keyword evidence="6" id="KW-0479">Metal-binding</keyword>
<keyword evidence="9" id="KW-0408">Iron</keyword>
<dbReference type="PANTHER" id="PTHR42944:SF1">
    <property type="entry name" value="ADENINE DNA GLYCOSYLASE"/>
    <property type="match status" value="1"/>
</dbReference>
<keyword evidence="7" id="KW-0227">DNA damage</keyword>
<keyword evidence="8" id="KW-0378">Hydrolase</keyword>
<dbReference type="InterPro" id="IPR000445">
    <property type="entry name" value="HhH_motif"/>
</dbReference>
<keyword evidence="15" id="KW-1185">Reference proteome</keyword>
<dbReference type="Pfam" id="PF00633">
    <property type="entry name" value="HHH"/>
    <property type="match status" value="1"/>
</dbReference>
<dbReference type="InterPro" id="IPR011257">
    <property type="entry name" value="DNA_glycosylase"/>
</dbReference>